<dbReference type="EMBL" id="RCHU02000009">
    <property type="protein sequence ID" value="KAL3580355.1"/>
    <property type="molecule type" value="Genomic_DNA"/>
</dbReference>
<sequence>MEEILHCFARVVRWTDVWPYSGLMSMSIVDLEVLAKSGTPKIENTQALPIFLDSLVTAGVAIVISVTLILLFGEILPHNLFVPEYGLALVQQWPRLSVFLFGSVFLLLSDKQGDTYVG</sequence>
<gene>
    <name evidence="1" type="ORF">D5086_018190</name>
</gene>
<dbReference type="Proteomes" id="UP000309997">
    <property type="component" value="Unassembled WGS sequence"/>
</dbReference>
<organism evidence="1 2">
    <name type="scientific">Populus alba</name>
    <name type="common">White poplar</name>
    <dbReference type="NCBI Taxonomy" id="43335"/>
    <lineage>
        <taxon>Eukaryota</taxon>
        <taxon>Viridiplantae</taxon>
        <taxon>Streptophyta</taxon>
        <taxon>Embryophyta</taxon>
        <taxon>Tracheophyta</taxon>
        <taxon>Spermatophyta</taxon>
        <taxon>Magnoliopsida</taxon>
        <taxon>eudicotyledons</taxon>
        <taxon>Gunneridae</taxon>
        <taxon>Pentapetalae</taxon>
        <taxon>rosids</taxon>
        <taxon>fabids</taxon>
        <taxon>Malpighiales</taxon>
        <taxon>Salicaceae</taxon>
        <taxon>Saliceae</taxon>
        <taxon>Populus</taxon>
    </lineage>
</organism>
<name>A0ACC4BNZ6_POPAL</name>
<evidence type="ECO:0000313" key="1">
    <source>
        <dbReference type="EMBL" id="KAL3580355.1"/>
    </source>
</evidence>
<accession>A0ACC4BNZ6</accession>
<proteinExistence type="predicted"/>
<comment type="caution">
    <text evidence="1">The sequence shown here is derived from an EMBL/GenBank/DDBJ whole genome shotgun (WGS) entry which is preliminary data.</text>
</comment>
<keyword evidence="2" id="KW-1185">Reference proteome</keyword>
<protein>
    <submittedName>
        <fullName evidence="1">Uncharacterized protein</fullName>
    </submittedName>
</protein>
<reference evidence="1 2" key="1">
    <citation type="journal article" date="2024" name="Plant Biotechnol. J.">
        <title>Genome and CRISPR/Cas9 system of a widespread forest tree (Populus alba) in the world.</title>
        <authorList>
            <person name="Liu Y.J."/>
            <person name="Jiang P.F."/>
            <person name="Han X.M."/>
            <person name="Li X.Y."/>
            <person name="Wang H.M."/>
            <person name="Wang Y.J."/>
            <person name="Wang X.X."/>
            <person name="Zeng Q.Y."/>
        </authorList>
    </citation>
    <scope>NUCLEOTIDE SEQUENCE [LARGE SCALE GENOMIC DNA]</scope>
    <source>
        <strain evidence="2">cv. PAL-ZL1</strain>
    </source>
</reference>
<evidence type="ECO:0000313" key="2">
    <source>
        <dbReference type="Proteomes" id="UP000309997"/>
    </source>
</evidence>